<feature type="active site" description="Proton acceptor" evidence="1">
    <location>
        <position position="30"/>
    </location>
</feature>
<dbReference type="AlphaFoldDB" id="A0A8J3NH92"/>
<evidence type="ECO:0000259" key="2">
    <source>
        <dbReference type="PROSITE" id="PS51707"/>
    </source>
</evidence>
<dbReference type="SMART" id="SM01118">
    <property type="entry name" value="CYTH"/>
    <property type="match status" value="1"/>
</dbReference>
<feature type="domain" description="CYTH" evidence="2">
    <location>
        <begin position="2"/>
        <end position="150"/>
    </location>
</feature>
<dbReference type="SUPFAM" id="SSF55154">
    <property type="entry name" value="CYTH-like phosphatases"/>
    <property type="match status" value="1"/>
</dbReference>
<accession>A0A8J3NH92</accession>
<evidence type="ECO:0000313" key="3">
    <source>
        <dbReference type="EMBL" id="GIF81012.1"/>
    </source>
</evidence>
<dbReference type="EMBL" id="BONF01000011">
    <property type="protein sequence ID" value="GIF81012.1"/>
    <property type="molecule type" value="Genomic_DNA"/>
</dbReference>
<dbReference type="Proteomes" id="UP000601223">
    <property type="component" value="Unassembled WGS sequence"/>
</dbReference>
<dbReference type="Gene3D" id="2.40.320.10">
    <property type="entry name" value="Hypothetical Protein Pfu-838710-001"/>
    <property type="match status" value="1"/>
</dbReference>
<dbReference type="CDD" id="cd07891">
    <property type="entry name" value="CYTH-like_CthTTM-like_1"/>
    <property type="match status" value="1"/>
</dbReference>
<dbReference type="InterPro" id="IPR012042">
    <property type="entry name" value="NeuTTM/CthTTM-like"/>
</dbReference>
<organism evidence="3 4">
    <name type="scientific">Catellatospora bangladeshensis</name>
    <dbReference type="NCBI Taxonomy" id="310355"/>
    <lineage>
        <taxon>Bacteria</taxon>
        <taxon>Bacillati</taxon>
        <taxon>Actinomycetota</taxon>
        <taxon>Actinomycetes</taxon>
        <taxon>Micromonosporales</taxon>
        <taxon>Micromonosporaceae</taxon>
        <taxon>Catellatospora</taxon>
    </lineage>
</organism>
<dbReference type="InterPro" id="IPR033469">
    <property type="entry name" value="CYTH-like_dom_sf"/>
</dbReference>
<dbReference type="Pfam" id="PF01928">
    <property type="entry name" value="CYTH"/>
    <property type="match status" value="1"/>
</dbReference>
<dbReference type="PANTHER" id="PTHR40114">
    <property type="entry name" value="SLR0698 PROTEIN"/>
    <property type="match status" value="1"/>
</dbReference>
<evidence type="ECO:0000256" key="1">
    <source>
        <dbReference type="PIRSR" id="PIRSR016487-1"/>
    </source>
</evidence>
<proteinExistence type="predicted"/>
<sequence>MPVEIERKYLVRDDGWRAEVTGSSSLRQGYLSTEPERTVRVRLVDGRTGYLTIKGKRVGDARPEYEYDIPAADAAFLLDHLCLRPLIEKERHTLGRTPGDWTVDVFGGDNEGLVLAEVELPEGVEAPPAPSWAGTDVTEDDRYANSYLQNHPYRSW</sequence>
<dbReference type="PROSITE" id="PS51707">
    <property type="entry name" value="CYTH"/>
    <property type="match status" value="1"/>
</dbReference>
<reference evidence="3 4" key="1">
    <citation type="submission" date="2021-01" db="EMBL/GenBank/DDBJ databases">
        <title>Whole genome shotgun sequence of Catellatospora bangladeshensis NBRC 107357.</title>
        <authorList>
            <person name="Komaki H."/>
            <person name="Tamura T."/>
        </authorList>
    </citation>
    <scope>NUCLEOTIDE SEQUENCE [LARGE SCALE GENOMIC DNA]</scope>
    <source>
        <strain evidence="3 4">NBRC 107357</strain>
    </source>
</reference>
<evidence type="ECO:0000313" key="4">
    <source>
        <dbReference type="Proteomes" id="UP000601223"/>
    </source>
</evidence>
<name>A0A8J3NH92_9ACTN</name>
<dbReference type="PANTHER" id="PTHR40114:SF1">
    <property type="entry name" value="SLR0698 PROTEIN"/>
    <property type="match status" value="1"/>
</dbReference>
<keyword evidence="4" id="KW-1185">Reference proteome</keyword>
<protein>
    <submittedName>
        <fullName evidence="3">CYTH domain-containing protein</fullName>
    </submittedName>
</protein>
<dbReference type="PIRSF" id="PIRSF016487">
    <property type="entry name" value="CYTH_UCP016487"/>
    <property type="match status" value="1"/>
</dbReference>
<dbReference type="RefSeq" id="WP_203745133.1">
    <property type="nucleotide sequence ID" value="NZ_BONF01000011.1"/>
</dbReference>
<comment type="caution">
    <text evidence="3">The sequence shown here is derived from an EMBL/GenBank/DDBJ whole genome shotgun (WGS) entry which is preliminary data.</text>
</comment>
<dbReference type="InterPro" id="IPR023577">
    <property type="entry name" value="CYTH_domain"/>
</dbReference>
<gene>
    <name evidence="3" type="ORF">Cba03nite_23610</name>
</gene>